<evidence type="ECO:0000259" key="5">
    <source>
        <dbReference type="PROSITE" id="PS51719"/>
    </source>
</evidence>
<dbReference type="Gene3D" id="1.25.40.10">
    <property type="entry name" value="Tetratricopeptide repeat domain"/>
    <property type="match status" value="1"/>
</dbReference>
<dbReference type="SUPFAM" id="SSF52540">
    <property type="entry name" value="P-loop containing nucleoside triphosphate hydrolases"/>
    <property type="match status" value="1"/>
</dbReference>
<dbReference type="PROSITE" id="PS51375">
    <property type="entry name" value="PPR"/>
    <property type="match status" value="1"/>
</dbReference>
<gene>
    <name evidence="6" type="ORF">CU098_001919</name>
</gene>
<dbReference type="Pfam" id="PF13812">
    <property type="entry name" value="PPR_3"/>
    <property type="match status" value="1"/>
</dbReference>
<keyword evidence="7" id="KW-1185">Reference proteome</keyword>
<dbReference type="Gene3D" id="3.40.50.300">
    <property type="entry name" value="P-loop containing nucleotide triphosphate hydrolases"/>
    <property type="match status" value="1"/>
</dbReference>
<dbReference type="OrthoDB" id="185373at2759"/>
<comment type="similarity">
    <text evidence="4">Belongs to the TRAFAC class TrmE-Era-EngA-EngB-Septin-like GTPase superfamily. Septin GTPase family.</text>
</comment>
<evidence type="ECO:0000256" key="4">
    <source>
        <dbReference type="RuleBase" id="RU004560"/>
    </source>
</evidence>
<proteinExistence type="inferred from homology"/>
<dbReference type="Pfam" id="PF00735">
    <property type="entry name" value="Septin"/>
    <property type="match status" value="1"/>
</dbReference>
<dbReference type="GO" id="GO:0032156">
    <property type="term" value="C:septin cytoskeleton"/>
    <property type="evidence" value="ECO:0007669"/>
    <property type="project" value="UniProtKB-ARBA"/>
</dbReference>
<organism evidence="6 7">
    <name type="scientific">Rhizopus stolonifer</name>
    <name type="common">Rhizopus nigricans</name>
    <dbReference type="NCBI Taxonomy" id="4846"/>
    <lineage>
        <taxon>Eukaryota</taxon>
        <taxon>Fungi</taxon>
        <taxon>Fungi incertae sedis</taxon>
        <taxon>Mucoromycota</taxon>
        <taxon>Mucoromycotina</taxon>
        <taxon>Mucoromycetes</taxon>
        <taxon>Mucorales</taxon>
        <taxon>Mucorineae</taxon>
        <taxon>Rhizopodaceae</taxon>
        <taxon>Rhizopus</taxon>
    </lineage>
</organism>
<evidence type="ECO:0000313" key="6">
    <source>
        <dbReference type="EMBL" id="RCI03194.1"/>
    </source>
</evidence>
<protein>
    <recommendedName>
        <fullName evidence="5">Septin-type G domain-containing protein</fullName>
    </recommendedName>
</protein>
<evidence type="ECO:0000313" key="7">
    <source>
        <dbReference type="Proteomes" id="UP000253551"/>
    </source>
</evidence>
<keyword evidence="1 4" id="KW-0547">Nucleotide-binding</keyword>
<evidence type="ECO:0000256" key="3">
    <source>
        <dbReference type="PROSITE-ProRule" id="PRU00708"/>
    </source>
</evidence>
<dbReference type="Proteomes" id="UP000253551">
    <property type="component" value="Unassembled WGS sequence"/>
</dbReference>
<feature type="repeat" description="PPR" evidence="3">
    <location>
        <begin position="87"/>
        <end position="121"/>
    </location>
</feature>
<accession>A0A367KLT4</accession>
<reference evidence="6 7" key="1">
    <citation type="journal article" date="2018" name="G3 (Bethesda)">
        <title>Phylogenetic and Phylogenomic Definition of Rhizopus Species.</title>
        <authorList>
            <person name="Gryganskyi A.P."/>
            <person name="Golan J."/>
            <person name="Dolatabadi S."/>
            <person name="Mondo S."/>
            <person name="Robb S."/>
            <person name="Idnurm A."/>
            <person name="Muszewska A."/>
            <person name="Steczkiewicz K."/>
            <person name="Masonjones S."/>
            <person name="Liao H.L."/>
            <person name="Gajdeczka M.T."/>
            <person name="Anike F."/>
            <person name="Vuek A."/>
            <person name="Anishchenko I.M."/>
            <person name="Voigt K."/>
            <person name="de Hoog G.S."/>
            <person name="Smith M.E."/>
            <person name="Heitman J."/>
            <person name="Vilgalys R."/>
            <person name="Stajich J.E."/>
        </authorList>
    </citation>
    <scope>NUCLEOTIDE SEQUENCE [LARGE SCALE GENOMIC DNA]</scope>
    <source>
        <strain evidence="6 7">LSU 92-RS-03</strain>
    </source>
</reference>
<dbReference type="CDD" id="cd01850">
    <property type="entry name" value="CDC_Septin"/>
    <property type="match status" value="1"/>
</dbReference>
<dbReference type="InterPro" id="IPR027417">
    <property type="entry name" value="P-loop_NTPase"/>
</dbReference>
<evidence type="ECO:0000256" key="1">
    <source>
        <dbReference type="ARBA" id="ARBA00022741"/>
    </source>
</evidence>
<comment type="caution">
    <text evidence="6">The sequence shown here is derived from an EMBL/GenBank/DDBJ whole genome shotgun (WGS) entry which is preliminary data.</text>
</comment>
<dbReference type="AlphaFoldDB" id="A0A367KLT4"/>
<dbReference type="EMBL" id="PJQM01001109">
    <property type="protein sequence ID" value="RCI03194.1"/>
    <property type="molecule type" value="Genomic_DNA"/>
</dbReference>
<sequence length="635" mass="72579">MFSRTFKAFKSSLPKRHFNPGHVTFRQFTNIPETKDAASIIPILDTFENKTASGFNDLMKQLALKGRWIQAQTVYDQIFRNHEIKANMDTFTHLMVAYMNDGKYNDAMEIYRELRNHEDRSTNTTLKDLRMNSSVYASMIDILTKAEPDTKKISNEESIYEYSVVEDHSPILSNIEGHSSTSLLTALTLLNDMRHLEIPATVQMYISMLKACAKQGDEYVLGNLHKLIRMDPNIEPSVSITNHLLEAYYAVGNATLVMDTWNMAEAIGDFDSTSISIALRTCAASDNLARANYIWRLIDDTGSKIQPEDFNRFLNCVLRHNFVDEAEMLLQEGLAKGVANETSRLGGRRKNVKKGFQFTLMVVGATGTGRTTFVNTLCDSNVLSKKICDNPEDAHHEPGINIKPVSIELDEDGARISLTIVDTPGFGDNIDNEKCFKEIVGYLERQYDDILAEESRIKRNPRFRDNRVHALLYFISPTGHALREIDIELMRRLSPRVNVIPVIGRADSLTPQELREFKKRIMEDVEHYNIPIYNFPYDVEEDDEDTIEENSELRNLLPFSIIGSDEEIIVNGRPVRGRQYPWGAVEVDNPRHSDFGRLKAALLSSHLQDLKEITHDFLYENYRTEKLSRTVEDDE</sequence>
<dbReference type="InterPro" id="IPR011990">
    <property type="entry name" value="TPR-like_helical_dom_sf"/>
</dbReference>
<dbReference type="InterPro" id="IPR016491">
    <property type="entry name" value="Septin"/>
</dbReference>
<keyword evidence="2 4" id="KW-0342">GTP-binding</keyword>
<dbReference type="FunFam" id="3.40.50.300:FF:000328">
    <property type="entry name" value="Septin spn3"/>
    <property type="match status" value="1"/>
</dbReference>
<dbReference type="PROSITE" id="PS51719">
    <property type="entry name" value="G_SEPTIN"/>
    <property type="match status" value="1"/>
</dbReference>
<dbReference type="InterPro" id="IPR002885">
    <property type="entry name" value="PPR_rpt"/>
</dbReference>
<dbReference type="GO" id="GO:0005938">
    <property type="term" value="C:cell cortex"/>
    <property type="evidence" value="ECO:0007669"/>
    <property type="project" value="UniProtKB-ARBA"/>
</dbReference>
<feature type="domain" description="Septin-type G" evidence="5">
    <location>
        <begin position="354"/>
        <end position="629"/>
    </location>
</feature>
<dbReference type="STRING" id="4846.A0A367KLT4"/>
<dbReference type="InterPro" id="IPR030379">
    <property type="entry name" value="G_SEPTIN_dom"/>
</dbReference>
<dbReference type="GO" id="GO:0005525">
    <property type="term" value="F:GTP binding"/>
    <property type="evidence" value="ECO:0007669"/>
    <property type="project" value="UniProtKB-KW"/>
</dbReference>
<name>A0A367KLT4_RHIST</name>
<evidence type="ECO:0000256" key="2">
    <source>
        <dbReference type="ARBA" id="ARBA00023134"/>
    </source>
</evidence>
<dbReference type="PANTHER" id="PTHR18884">
    <property type="entry name" value="SEPTIN"/>
    <property type="match status" value="1"/>
</dbReference>